<dbReference type="Proteomes" id="UP000002051">
    <property type="component" value="Chromosome 3"/>
</dbReference>
<dbReference type="HOGENOM" id="CLU_061015_3_0_1"/>
<dbReference type="PROSITE" id="PS00358">
    <property type="entry name" value="RIBOSOMAL_L5"/>
    <property type="match status" value="1"/>
</dbReference>
<sequence length="241" mass="27486">MSVLVRTIQRAHNVLSQTLGFSNTSSYIAESVTKSPFESNILRIIRNEMEFLADIAPPHQAYEKKLLNNPLRDIKVQKLVLNISVGGESRHRLTRAAMVLHHLSGQTPVLSKAKHTVRSFGNRRNEKISCYVTVRGDKAMQLLESSLKVKEYKLLSRNFSDTGCFCFSIQDHIELGFKYDPSIGIYGMNFFVVLERPGNRVGRRPRGKARLGIQHRVTKDDAMKWFQGKYEGVILNRPELI</sequence>
<dbReference type="STRING" id="3880.G7IVB6"/>
<dbReference type="GO" id="GO:0003723">
    <property type="term" value="F:RNA binding"/>
    <property type="evidence" value="ECO:0000318"/>
    <property type="project" value="GO_Central"/>
</dbReference>
<keyword evidence="3" id="KW-0687">Ribonucleoprotein</keyword>
<dbReference type="GO" id="GO:0022625">
    <property type="term" value="C:cytosolic large ribosomal subunit"/>
    <property type="evidence" value="ECO:0000318"/>
    <property type="project" value="GO_Central"/>
</dbReference>
<dbReference type="FunFam" id="3.30.1440.10:FF:000002">
    <property type="entry name" value="60S ribosomal protein L11"/>
    <property type="match status" value="1"/>
</dbReference>
<reference evidence="7" key="3">
    <citation type="submission" date="2015-04" db="UniProtKB">
        <authorList>
            <consortium name="EnsemblPlants"/>
        </authorList>
    </citation>
    <scope>IDENTIFICATION</scope>
    <source>
        <strain evidence="7">cv. Jemalong A17</strain>
    </source>
</reference>
<evidence type="ECO:0000256" key="3">
    <source>
        <dbReference type="ARBA" id="ARBA00023274"/>
    </source>
</evidence>
<feature type="domain" description="Large ribosomal subunit protein uL5 N-terminal" evidence="4">
    <location>
        <begin position="69"/>
        <end position="123"/>
    </location>
</feature>
<keyword evidence="8" id="KW-1185">Reference proteome</keyword>
<dbReference type="InterPro" id="IPR031309">
    <property type="entry name" value="Ribosomal_uL5_C"/>
</dbReference>
<name>G7IVB6_MEDTR</name>
<dbReference type="PaxDb" id="3880-AES68389"/>
<feature type="domain" description="Large ribosomal subunit protein uL5 C-terminal" evidence="5">
    <location>
        <begin position="127"/>
        <end position="225"/>
    </location>
</feature>
<dbReference type="NCBIfam" id="NF003258">
    <property type="entry name" value="PRK04219.1"/>
    <property type="match status" value="1"/>
</dbReference>
<dbReference type="InterPro" id="IPR002132">
    <property type="entry name" value="Ribosomal_uL5"/>
</dbReference>
<gene>
    <name evidence="7" type="primary">11416282</name>
    <name evidence="6" type="ordered locus">MTR_3g007690</name>
</gene>
<dbReference type="Pfam" id="PF00281">
    <property type="entry name" value="Ribosomal_L5"/>
    <property type="match status" value="1"/>
</dbReference>
<dbReference type="GO" id="GO:0003735">
    <property type="term" value="F:structural constituent of ribosome"/>
    <property type="evidence" value="ECO:0000318"/>
    <property type="project" value="GO_Central"/>
</dbReference>
<reference evidence="6 8" key="1">
    <citation type="journal article" date="2011" name="Nature">
        <title>The Medicago genome provides insight into the evolution of rhizobial symbioses.</title>
        <authorList>
            <person name="Young N.D."/>
            <person name="Debelle F."/>
            <person name="Oldroyd G.E."/>
            <person name="Geurts R."/>
            <person name="Cannon S.B."/>
            <person name="Udvardi M.K."/>
            <person name="Benedito V.A."/>
            <person name="Mayer K.F."/>
            <person name="Gouzy J."/>
            <person name="Schoof H."/>
            <person name="Van de Peer Y."/>
            <person name="Proost S."/>
            <person name="Cook D.R."/>
            <person name="Meyers B.C."/>
            <person name="Spannagl M."/>
            <person name="Cheung F."/>
            <person name="De Mita S."/>
            <person name="Krishnakumar V."/>
            <person name="Gundlach H."/>
            <person name="Zhou S."/>
            <person name="Mudge J."/>
            <person name="Bharti A.K."/>
            <person name="Murray J.D."/>
            <person name="Naoumkina M.A."/>
            <person name="Rosen B."/>
            <person name="Silverstein K.A."/>
            <person name="Tang H."/>
            <person name="Rombauts S."/>
            <person name="Zhao P.X."/>
            <person name="Zhou P."/>
            <person name="Barbe V."/>
            <person name="Bardou P."/>
            <person name="Bechner M."/>
            <person name="Bellec A."/>
            <person name="Berger A."/>
            <person name="Berges H."/>
            <person name="Bidwell S."/>
            <person name="Bisseling T."/>
            <person name="Choisne N."/>
            <person name="Couloux A."/>
            <person name="Denny R."/>
            <person name="Deshpande S."/>
            <person name="Dai X."/>
            <person name="Doyle J.J."/>
            <person name="Dudez A.M."/>
            <person name="Farmer A.D."/>
            <person name="Fouteau S."/>
            <person name="Franken C."/>
            <person name="Gibelin C."/>
            <person name="Gish J."/>
            <person name="Goldstein S."/>
            <person name="Gonzalez A.J."/>
            <person name="Green P.J."/>
            <person name="Hallab A."/>
            <person name="Hartog M."/>
            <person name="Hua A."/>
            <person name="Humphray S.J."/>
            <person name="Jeong D.H."/>
            <person name="Jing Y."/>
            <person name="Jocker A."/>
            <person name="Kenton S.M."/>
            <person name="Kim D.J."/>
            <person name="Klee K."/>
            <person name="Lai H."/>
            <person name="Lang C."/>
            <person name="Lin S."/>
            <person name="Macmil S.L."/>
            <person name="Magdelenat G."/>
            <person name="Matthews L."/>
            <person name="McCorrison J."/>
            <person name="Monaghan E.L."/>
            <person name="Mun J.H."/>
            <person name="Najar F.Z."/>
            <person name="Nicholson C."/>
            <person name="Noirot C."/>
            <person name="O'Bleness M."/>
            <person name="Paule C.R."/>
            <person name="Poulain J."/>
            <person name="Prion F."/>
            <person name="Qin B."/>
            <person name="Qu C."/>
            <person name="Retzel E.F."/>
            <person name="Riddle C."/>
            <person name="Sallet E."/>
            <person name="Samain S."/>
            <person name="Samson N."/>
            <person name="Sanders I."/>
            <person name="Saurat O."/>
            <person name="Scarpelli C."/>
            <person name="Schiex T."/>
            <person name="Segurens B."/>
            <person name="Severin A.J."/>
            <person name="Sherrier D.J."/>
            <person name="Shi R."/>
            <person name="Sims S."/>
            <person name="Singer S.R."/>
            <person name="Sinharoy S."/>
            <person name="Sterck L."/>
            <person name="Viollet A."/>
            <person name="Wang B.B."/>
            <person name="Wang K."/>
            <person name="Wang M."/>
            <person name="Wang X."/>
            <person name="Warfsmann J."/>
            <person name="Weissenbach J."/>
            <person name="White D.D."/>
            <person name="White J.D."/>
            <person name="Wiley G.B."/>
            <person name="Wincker P."/>
            <person name="Xing Y."/>
            <person name="Yang L."/>
            <person name="Yao Z."/>
            <person name="Ying F."/>
            <person name="Zhai J."/>
            <person name="Zhou L."/>
            <person name="Zuber A."/>
            <person name="Denarie J."/>
            <person name="Dixon R.A."/>
            <person name="May G.D."/>
            <person name="Schwartz D.C."/>
            <person name="Rogers J."/>
            <person name="Quetier F."/>
            <person name="Town C.D."/>
            <person name="Roe B.A."/>
        </authorList>
    </citation>
    <scope>NUCLEOTIDE SEQUENCE [LARGE SCALE GENOMIC DNA]</scope>
    <source>
        <strain evidence="6">A17</strain>
        <strain evidence="7 8">cv. Jemalong A17</strain>
    </source>
</reference>
<evidence type="ECO:0000313" key="8">
    <source>
        <dbReference type="Proteomes" id="UP000002051"/>
    </source>
</evidence>
<evidence type="ECO:0000313" key="6">
    <source>
        <dbReference type="EMBL" id="AES68389.1"/>
    </source>
</evidence>
<dbReference type="EnsemblPlants" id="AES68389">
    <property type="protein sequence ID" value="AES68389"/>
    <property type="gene ID" value="MTR_3g007690"/>
</dbReference>
<evidence type="ECO:0000256" key="1">
    <source>
        <dbReference type="ARBA" id="ARBA00008553"/>
    </source>
</evidence>
<dbReference type="InterPro" id="IPR022803">
    <property type="entry name" value="Ribosomal_uL5_dom_sf"/>
</dbReference>
<dbReference type="InterPro" id="IPR020929">
    <property type="entry name" value="Ribosomal_uL5_CS"/>
</dbReference>
<dbReference type="Pfam" id="PF00673">
    <property type="entry name" value="Ribosomal_L5_C"/>
    <property type="match status" value="1"/>
</dbReference>
<dbReference type="AlphaFoldDB" id="G7IVB6"/>
<organism evidence="6 8">
    <name type="scientific">Medicago truncatula</name>
    <name type="common">Barrel medic</name>
    <name type="synonym">Medicago tribuloides</name>
    <dbReference type="NCBI Taxonomy" id="3880"/>
    <lineage>
        <taxon>Eukaryota</taxon>
        <taxon>Viridiplantae</taxon>
        <taxon>Streptophyta</taxon>
        <taxon>Embryophyta</taxon>
        <taxon>Tracheophyta</taxon>
        <taxon>Spermatophyta</taxon>
        <taxon>Magnoliopsida</taxon>
        <taxon>eudicotyledons</taxon>
        <taxon>Gunneridae</taxon>
        <taxon>Pentapetalae</taxon>
        <taxon>rosids</taxon>
        <taxon>fabids</taxon>
        <taxon>Fabales</taxon>
        <taxon>Fabaceae</taxon>
        <taxon>Papilionoideae</taxon>
        <taxon>50 kb inversion clade</taxon>
        <taxon>NPAAA clade</taxon>
        <taxon>Hologalegina</taxon>
        <taxon>IRL clade</taxon>
        <taxon>Trifolieae</taxon>
        <taxon>Medicago</taxon>
    </lineage>
</organism>
<dbReference type="OrthoDB" id="278212at2759"/>
<evidence type="ECO:0000259" key="5">
    <source>
        <dbReference type="Pfam" id="PF00673"/>
    </source>
</evidence>
<protein>
    <submittedName>
        <fullName evidence="6">50S ribosomal protein L5P</fullName>
    </submittedName>
</protein>
<reference evidence="6 8" key="2">
    <citation type="journal article" date="2014" name="BMC Genomics">
        <title>An improved genome release (version Mt4.0) for the model legume Medicago truncatula.</title>
        <authorList>
            <person name="Tang H."/>
            <person name="Krishnakumar V."/>
            <person name="Bidwell S."/>
            <person name="Rosen B."/>
            <person name="Chan A."/>
            <person name="Zhou S."/>
            <person name="Gentzbittel L."/>
            <person name="Childs K.L."/>
            <person name="Yandell M."/>
            <person name="Gundlach H."/>
            <person name="Mayer K.F."/>
            <person name="Schwartz D.C."/>
            <person name="Town C.D."/>
        </authorList>
    </citation>
    <scope>GENOME REANNOTATION</scope>
    <source>
        <strain evidence="7 8">cv. Jemalong A17</strain>
    </source>
</reference>
<dbReference type="InterPro" id="IPR057266">
    <property type="entry name" value="Ribosomal_uL5_euk/arc-type"/>
</dbReference>
<evidence type="ECO:0000259" key="4">
    <source>
        <dbReference type="Pfam" id="PF00281"/>
    </source>
</evidence>
<dbReference type="Gene3D" id="3.30.1440.10">
    <property type="match status" value="1"/>
</dbReference>
<dbReference type="EMBL" id="CM001219">
    <property type="protein sequence ID" value="AES68389.1"/>
    <property type="molecule type" value="Genomic_DNA"/>
</dbReference>
<comment type="similarity">
    <text evidence="1">Belongs to the universal ribosomal protein uL5 family.</text>
</comment>
<dbReference type="PANTHER" id="PTHR11994">
    <property type="entry name" value="60S RIBOSOMAL PROTEIN L11-RELATED"/>
    <property type="match status" value="1"/>
</dbReference>
<evidence type="ECO:0000256" key="2">
    <source>
        <dbReference type="ARBA" id="ARBA00022980"/>
    </source>
</evidence>
<keyword evidence="2 6" id="KW-0689">Ribosomal protein</keyword>
<dbReference type="InterPro" id="IPR031310">
    <property type="entry name" value="Ribosomal_uL5_N"/>
</dbReference>
<dbReference type="eggNOG" id="KOG0397">
    <property type="taxonomic scope" value="Eukaryota"/>
</dbReference>
<proteinExistence type="inferred from homology"/>
<accession>G7IVB6</accession>
<dbReference type="SUPFAM" id="SSF55282">
    <property type="entry name" value="RL5-like"/>
    <property type="match status" value="1"/>
</dbReference>
<dbReference type="GO" id="GO:0006412">
    <property type="term" value="P:translation"/>
    <property type="evidence" value="ECO:0000318"/>
    <property type="project" value="GO_Central"/>
</dbReference>
<dbReference type="KEGG" id="mtr:11416282"/>
<evidence type="ECO:0000313" key="7">
    <source>
        <dbReference type="EnsemblPlants" id="AES68389"/>
    </source>
</evidence>